<dbReference type="Gramene" id="rna-AYBTSS11_LOCUS17682">
    <property type="protein sequence ID" value="CAJ1958344.1"/>
    <property type="gene ID" value="gene-AYBTSS11_LOCUS17682"/>
</dbReference>
<reference evidence="2" key="1">
    <citation type="submission" date="2023-10" db="EMBL/GenBank/DDBJ databases">
        <authorList>
            <person name="Domelevo Entfellner J.-B."/>
        </authorList>
    </citation>
    <scope>NUCLEOTIDE SEQUENCE</scope>
</reference>
<keyword evidence="3" id="KW-1185">Reference proteome</keyword>
<evidence type="ECO:0000313" key="2">
    <source>
        <dbReference type="EMBL" id="CAJ1958344.1"/>
    </source>
</evidence>
<dbReference type="SMART" id="SM01037">
    <property type="entry name" value="Bet_v_1"/>
    <property type="match status" value="1"/>
</dbReference>
<dbReference type="Gene3D" id="3.30.530.20">
    <property type="match status" value="1"/>
</dbReference>
<dbReference type="InterPro" id="IPR023393">
    <property type="entry name" value="START-like_dom_sf"/>
</dbReference>
<evidence type="ECO:0000259" key="1">
    <source>
        <dbReference type="SMART" id="SM01037"/>
    </source>
</evidence>
<dbReference type="GO" id="GO:0006952">
    <property type="term" value="P:defense response"/>
    <property type="evidence" value="ECO:0007669"/>
    <property type="project" value="InterPro"/>
</dbReference>
<dbReference type="Proteomes" id="UP001189624">
    <property type="component" value="Chromosome 5"/>
</dbReference>
<evidence type="ECO:0000313" key="3">
    <source>
        <dbReference type="Proteomes" id="UP001189624"/>
    </source>
</evidence>
<dbReference type="AlphaFoldDB" id="A0AA86SKN4"/>
<dbReference type="CDD" id="cd07816">
    <property type="entry name" value="Bet_v1-like"/>
    <property type="match status" value="1"/>
</dbReference>
<dbReference type="Pfam" id="PF00407">
    <property type="entry name" value="Bet_v_1"/>
    <property type="match status" value="1"/>
</dbReference>
<dbReference type="EMBL" id="OY731402">
    <property type="protein sequence ID" value="CAJ1958344.1"/>
    <property type="molecule type" value="Genomic_DNA"/>
</dbReference>
<dbReference type="SUPFAM" id="SSF55961">
    <property type="entry name" value="Bet v1-like"/>
    <property type="match status" value="1"/>
</dbReference>
<feature type="domain" description="Bet v I/Major latex protein" evidence="1">
    <location>
        <begin position="4"/>
        <end position="153"/>
    </location>
</feature>
<proteinExistence type="predicted"/>
<name>A0AA86SKN4_9FABA</name>
<dbReference type="InterPro" id="IPR000916">
    <property type="entry name" value="Bet_v_I/MLP"/>
</dbReference>
<organism evidence="2 3">
    <name type="scientific">Sphenostylis stenocarpa</name>
    <dbReference type="NCBI Taxonomy" id="92480"/>
    <lineage>
        <taxon>Eukaryota</taxon>
        <taxon>Viridiplantae</taxon>
        <taxon>Streptophyta</taxon>
        <taxon>Embryophyta</taxon>
        <taxon>Tracheophyta</taxon>
        <taxon>Spermatophyta</taxon>
        <taxon>Magnoliopsida</taxon>
        <taxon>eudicotyledons</taxon>
        <taxon>Gunneridae</taxon>
        <taxon>Pentapetalae</taxon>
        <taxon>rosids</taxon>
        <taxon>fabids</taxon>
        <taxon>Fabales</taxon>
        <taxon>Fabaceae</taxon>
        <taxon>Papilionoideae</taxon>
        <taxon>50 kb inversion clade</taxon>
        <taxon>NPAAA clade</taxon>
        <taxon>indigoferoid/millettioid clade</taxon>
        <taxon>Phaseoleae</taxon>
        <taxon>Sphenostylis</taxon>
    </lineage>
</organism>
<dbReference type="PANTHER" id="PTHR31907">
    <property type="entry name" value="MLP-LIKE PROTEIN 423"/>
    <property type="match status" value="1"/>
</dbReference>
<accession>A0AA86SKN4</accession>
<gene>
    <name evidence="2" type="ORF">AYBTSS11_LOCUS17682</name>
</gene>
<protein>
    <recommendedName>
        <fullName evidence="1">Bet v I/Major latex protein domain-containing protein</fullName>
    </recommendedName>
</protein>
<sequence>MAYSQLQKLEANVHIKASAEQFHDVLCNRTHHIANILPKKIHSVEIHQGEWGTEGSIISWNYLLDGKVGVAKEVVESVDKENHKTNFKVIEGDLLRHYKSFRLIGQAIPKENGSVVHWVLEYEKQTGHTSDPYTLLDLTIEMSKEIGAYLTQQNITK</sequence>
<dbReference type="InterPro" id="IPR051761">
    <property type="entry name" value="MLP-like_ligand-binding"/>
</dbReference>